<dbReference type="RefSeq" id="XP_018990979.1">
    <property type="nucleotide sequence ID" value="XM_019141004.1"/>
</dbReference>
<feature type="compositionally biased region" description="Polar residues" evidence="3">
    <location>
        <begin position="128"/>
        <end position="137"/>
    </location>
</feature>
<proteinExistence type="predicted"/>
<dbReference type="GO" id="GO:0003677">
    <property type="term" value="F:DNA binding"/>
    <property type="evidence" value="ECO:0007669"/>
    <property type="project" value="UniProtKB-UniRule"/>
</dbReference>
<dbReference type="SMART" id="SM00389">
    <property type="entry name" value="HOX"/>
    <property type="match status" value="1"/>
</dbReference>
<feature type="region of interest" description="Disordered" evidence="3">
    <location>
        <begin position="1"/>
        <end position="34"/>
    </location>
</feature>
<dbReference type="InterPro" id="IPR009057">
    <property type="entry name" value="Homeodomain-like_sf"/>
</dbReference>
<feature type="compositionally biased region" description="Basic and acidic residues" evidence="3">
    <location>
        <begin position="539"/>
        <end position="552"/>
    </location>
</feature>
<dbReference type="OrthoDB" id="338531at2759"/>
<dbReference type="GO" id="GO:0005634">
    <property type="term" value="C:nucleus"/>
    <property type="evidence" value="ECO:0007669"/>
    <property type="project" value="UniProtKB-SubCell"/>
</dbReference>
<protein>
    <recommendedName>
        <fullName evidence="4">Homeobox domain-containing protein</fullName>
    </recommendedName>
</protein>
<dbReference type="AlphaFoldDB" id="A0A1E3HG43"/>
<dbReference type="Proteomes" id="UP000094065">
    <property type="component" value="Unassembled WGS sequence"/>
</dbReference>
<feature type="region of interest" description="Disordered" evidence="3">
    <location>
        <begin position="393"/>
        <end position="444"/>
    </location>
</feature>
<dbReference type="EMBL" id="AWGJ01000010">
    <property type="protein sequence ID" value="ODN75329.1"/>
    <property type="molecule type" value="Genomic_DNA"/>
</dbReference>
<reference evidence="5 6" key="1">
    <citation type="submission" date="2016-06" db="EMBL/GenBank/DDBJ databases">
        <title>Evolution of pathogenesis and genome organization in the Tremellales.</title>
        <authorList>
            <person name="Cuomo C."/>
            <person name="Litvintseva A."/>
            <person name="Heitman J."/>
            <person name="Chen Y."/>
            <person name="Sun S."/>
            <person name="Springer D."/>
            <person name="Dromer F."/>
            <person name="Young S."/>
            <person name="Zeng Q."/>
            <person name="Chapman S."/>
            <person name="Gujja S."/>
            <person name="Saif S."/>
            <person name="Birren B."/>
        </authorList>
    </citation>
    <scope>NUCLEOTIDE SEQUENCE [LARGE SCALE GENOMIC DNA]</scope>
    <source>
        <strain evidence="5 6">CBS 6039</strain>
    </source>
</reference>
<feature type="region of interest" description="Disordered" evidence="3">
    <location>
        <begin position="76"/>
        <end position="137"/>
    </location>
</feature>
<evidence type="ECO:0000313" key="6">
    <source>
        <dbReference type="Proteomes" id="UP000094065"/>
    </source>
</evidence>
<feature type="compositionally biased region" description="Basic and acidic residues" evidence="3">
    <location>
        <begin position="117"/>
        <end position="126"/>
    </location>
</feature>
<feature type="domain" description="Homeobox" evidence="4">
    <location>
        <begin position="143"/>
        <end position="191"/>
    </location>
</feature>
<sequence length="583" mass="64100">MDPIHQLGIPQAHSQDDQEHQGGQQTDMQRELANQVAAQAIEAAVAAQSEAGAEADAGVGMAQELAGGREDEASDIHMRDTSHPPQHHPRQPTFPRSRHSFATLSNSGSPVAGPSTIDRHPVRGDHAATSTAQGSHSVLSANDQIAILRESYARNPNPGKQELERLAARTGRPWNKIREYFRQRRNKLRGLEALETMIEPGRAQGWLLITYRSASPTSYVPQLNLYSAYKHRFDPYSITTPLLGGQDLIQLACATFPGCEMARDEGEYVLKGLAKKVKEGDHQDDGSHDPNGVDKTGHKFAEGVDPEDWEKGMEGLVEPLRAGSWLLSSFQSHASGTGSPITQTDLYTSYAARFSSLLSSAPNLQPGEERCKDEARSINQAESLMAFQEAGLGDTRGEDGESVPVEDDDIPSVDEGQHLDAPPMDTTHFTASAPSPDSALPGAPKENRLLTPLELINLTRMTFPTCEPLVDEHGRFIVKGLERREGYEPGKKRREGEMYPFALMRETEGETRVGDEFVRAIKRKLASLQDGPDLALGAKIEEGRAKKRREEPLSEEDREMLEGLKRFKSSRLGQEVHDACISQ</sequence>
<evidence type="ECO:0000259" key="4">
    <source>
        <dbReference type="PROSITE" id="PS50071"/>
    </source>
</evidence>
<evidence type="ECO:0000313" key="5">
    <source>
        <dbReference type="EMBL" id="ODN75329.1"/>
    </source>
</evidence>
<feature type="compositionally biased region" description="Polar residues" evidence="3">
    <location>
        <begin position="100"/>
        <end position="109"/>
    </location>
</feature>
<dbReference type="Pfam" id="PF00046">
    <property type="entry name" value="Homeodomain"/>
    <property type="match status" value="1"/>
</dbReference>
<accession>A0A1E3HG43</accession>
<dbReference type="CDD" id="cd00086">
    <property type="entry name" value="homeodomain"/>
    <property type="match status" value="1"/>
</dbReference>
<evidence type="ECO:0000256" key="1">
    <source>
        <dbReference type="PROSITE-ProRule" id="PRU00108"/>
    </source>
</evidence>
<gene>
    <name evidence="5" type="ORF">L202_06505</name>
</gene>
<comment type="subcellular location">
    <subcellularLocation>
        <location evidence="1 2">Nucleus</location>
    </subcellularLocation>
</comment>
<feature type="region of interest" description="Disordered" evidence="3">
    <location>
        <begin position="279"/>
        <end position="306"/>
    </location>
</feature>
<keyword evidence="1 2" id="KW-0371">Homeobox</keyword>
<dbReference type="GeneID" id="30157814"/>
<feature type="region of interest" description="Disordered" evidence="3">
    <location>
        <begin position="538"/>
        <end position="558"/>
    </location>
</feature>
<dbReference type="Gene3D" id="1.10.10.60">
    <property type="entry name" value="Homeodomain-like"/>
    <property type="match status" value="1"/>
</dbReference>
<feature type="compositionally biased region" description="Basic and acidic residues" evidence="3">
    <location>
        <begin position="279"/>
        <end position="302"/>
    </location>
</feature>
<organism evidence="5 6">
    <name type="scientific">Cryptococcus amylolentus CBS 6039</name>
    <dbReference type="NCBI Taxonomy" id="1295533"/>
    <lineage>
        <taxon>Eukaryota</taxon>
        <taxon>Fungi</taxon>
        <taxon>Dikarya</taxon>
        <taxon>Basidiomycota</taxon>
        <taxon>Agaricomycotina</taxon>
        <taxon>Tremellomycetes</taxon>
        <taxon>Tremellales</taxon>
        <taxon>Cryptococcaceae</taxon>
        <taxon>Cryptococcus</taxon>
    </lineage>
</organism>
<keyword evidence="1 2" id="KW-0539">Nucleus</keyword>
<keyword evidence="6" id="KW-1185">Reference proteome</keyword>
<name>A0A1E3HG43_9TREE</name>
<evidence type="ECO:0000256" key="2">
    <source>
        <dbReference type="RuleBase" id="RU000682"/>
    </source>
</evidence>
<feature type="DNA-binding region" description="Homeobox" evidence="1">
    <location>
        <begin position="145"/>
        <end position="192"/>
    </location>
</feature>
<dbReference type="InterPro" id="IPR001356">
    <property type="entry name" value="HD"/>
</dbReference>
<feature type="compositionally biased region" description="Acidic residues" evidence="3">
    <location>
        <begin position="400"/>
        <end position="412"/>
    </location>
</feature>
<dbReference type="SUPFAM" id="SSF46689">
    <property type="entry name" value="Homeodomain-like"/>
    <property type="match status" value="1"/>
</dbReference>
<keyword evidence="1 2" id="KW-0238">DNA-binding</keyword>
<dbReference type="PROSITE" id="PS50071">
    <property type="entry name" value="HOMEOBOX_2"/>
    <property type="match status" value="1"/>
</dbReference>
<evidence type="ECO:0000256" key="3">
    <source>
        <dbReference type="SAM" id="MobiDB-lite"/>
    </source>
</evidence>
<comment type="caution">
    <text evidence="5">The sequence shown here is derived from an EMBL/GenBank/DDBJ whole genome shotgun (WGS) entry which is preliminary data.</text>
</comment>